<organism evidence="1 2">
    <name type="scientific">Heligmosomoides polygyrus</name>
    <name type="common">Parasitic roundworm</name>
    <dbReference type="NCBI Taxonomy" id="6339"/>
    <lineage>
        <taxon>Eukaryota</taxon>
        <taxon>Metazoa</taxon>
        <taxon>Ecdysozoa</taxon>
        <taxon>Nematoda</taxon>
        <taxon>Chromadorea</taxon>
        <taxon>Rhabditida</taxon>
        <taxon>Rhabditina</taxon>
        <taxon>Rhabditomorpha</taxon>
        <taxon>Strongyloidea</taxon>
        <taxon>Heligmosomidae</taxon>
        <taxon>Heligmosomoides</taxon>
    </lineage>
</organism>
<keyword evidence="1" id="KW-1185">Reference proteome</keyword>
<protein>
    <submittedName>
        <fullName evidence="2">SMK-1 domain-containing protein</fullName>
    </submittedName>
</protein>
<accession>A0A183GHY1</accession>
<evidence type="ECO:0000313" key="2">
    <source>
        <dbReference type="WBParaSite" id="HPBE_0002220301-mRNA-1"/>
    </source>
</evidence>
<dbReference type="Proteomes" id="UP000050761">
    <property type="component" value="Unassembled WGS sequence"/>
</dbReference>
<dbReference type="AlphaFoldDB" id="A0A183GHY1"/>
<reference evidence="2" key="1">
    <citation type="submission" date="2019-09" db="UniProtKB">
        <authorList>
            <consortium name="WormBaseParasite"/>
        </authorList>
    </citation>
    <scope>IDENTIFICATION</scope>
</reference>
<sequence length="128" mass="15153">LLLDKLDRHAYKTYSDYVLRHIDLAATVDKLTKLFVPKQTLIRRRFEFTCINMRAVDYVTRLTDPSHSDVRLLLLNRLNCLKEDDASITVPRRLRKRLRNLRRPQIRQSHDGIQRGECCTLHQAKQNA</sequence>
<proteinExistence type="predicted"/>
<name>A0A183GHY1_HELPZ</name>
<evidence type="ECO:0000313" key="1">
    <source>
        <dbReference type="Proteomes" id="UP000050761"/>
    </source>
</evidence>
<dbReference type="WBParaSite" id="HPBE_0002220301-mRNA-1">
    <property type="protein sequence ID" value="HPBE_0002220301-mRNA-1"/>
    <property type="gene ID" value="HPBE_0002220301"/>
</dbReference>